<proteinExistence type="predicted"/>
<dbReference type="Proteomes" id="UP001476282">
    <property type="component" value="Unassembled WGS sequence"/>
</dbReference>
<dbReference type="SUPFAM" id="SSF53756">
    <property type="entry name" value="UDP-Glycosyltransferase/glycogen phosphorylase"/>
    <property type="match status" value="1"/>
</dbReference>
<dbReference type="Pfam" id="PF00534">
    <property type="entry name" value="Glycos_transf_1"/>
    <property type="match status" value="1"/>
</dbReference>
<dbReference type="PANTHER" id="PTHR12526">
    <property type="entry name" value="GLYCOSYLTRANSFERASE"/>
    <property type="match status" value="1"/>
</dbReference>
<evidence type="ECO:0008006" key="5">
    <source>
        <dbReference type="Google" id="ProtNLM"/>
    </source>
</evidence>
<dbReference type="InterPro" id="IPR001296">
    <property type="entry name" value="Glyco_trans_1"/>
</dbReference>
<organism evidence="3 4">
    <name type="scientific">Haloferula sargassicola</name>
    <dbReference type="NCBI Taxonomy" id="490096"/>
    <lineage>
        <taxon>Bacteria</taxon>
        <taxon>Pseudomonadati</taxon>
        <taxon>Verrucomicrobiota</taxon>
        <taxon>Verrucomicrobiia</taxon>
        <taxon>Verrucomicrobiales</taxon>
        <taxon>Verrucomicrobiaceae</taxon>
        <taxon>Haloferula</taxon>
    </lineage>
</organism>
<sequence>MKREGSLSETPGVLRICHVLASVGEKGGLEKNVIELANRQAELGHEVSAVADETMRAYFSDKVNFVPHPMSGGRLNLFNLRALQRRIVSTKAEIVHAHANKAGQMVRWIRRGLGNMKRVATVQNIKRSAKPFRDYDAVITASAQVRDSLGGIPATVIWNSIEPPPEGTKEAALATNPPWLGGGEPVFCTVGRLVPAKGMDLLLEAMAQVPGFKLWLVGDGLQRPELEEIIAKHGLTERVWMAGHRDDAVGLMGCADLFVVASRNEGGPYTLAEALHMKVPCLSTKVGFAPEFLPEEALMETHSVDELVRGLRFALEKPDELRERMAGAYQLVAGEVTLEAMTRKVLEVYRR</sequence>
<feature type="domain" description="Glycosyl transferase family 1" evidence="1">
    <location>
        <begin position="182"/>
        <end position="326"/>
    </location>
</feature>
<evidence type="ECO:0000259" key="1">
    <source>
        <dbReference type="Pfam" id="PF00534"/>
    </source>
</evidence>
<accession>A0ABP9UKU9</accession>
<dbReference type="Gene3D" id="3.40.50.2000">
    <property type="entry name" value="Glycogen Phosphorylase B"/>
    <property type="match status" value="2"/>
</dbReference>
<dbReference type="RefSeq" id="WP_353566383.1">
    <property type="nucleotide sequence ID" value="NZ_BAABRI010000007.1"/>
</dbReference>
<evidence type="ECO:0000313" key="4">
    <source>
        <dbReference type="Proteomes" id="UP001476282"/>
    </source>
</evidence>
<gene>
    <name evidence="3" type="ORF">Hsar01_01452</name>
</gene>
<protein>
    <recommendedName>
        <fullName evidence="5">Glycosyltransferase</fullName>
    </recommendedName>
</protein>
<reference evidence="3 4" key="1">
    <citation type="submission" date="2024-02" db="EMBL/GenBank/DDBJ databases">
        <title>Haloferula sargassicola NBRC 104335.</title>
        <authorList>
            <person name="Ichikawa N."/>
            <person name="Katano-Makiyama Y."/>
            <person name="Hidaka K."/>
        </authorList>
    </citation>
    <scope>NUCLEOTIDE SEQUENCE [LARGE SCALE GENOMIC DNA]</scope>
    <source>
        <strain evidence="3 4">NBRC 104335</strain>
    </source>
</reference>
<evidence type="ECO:0000259" key="2">
    <source>
        <dbReference type="Pfam" id="PF13439"/>
    </source>
</evidence>
<feature type="domain" description="Glycosyltransferase subfamily 4-like N-terminal" evidence="2">
    <location>
        <begin position="27"/>
        <end position="161"/>
    </location>
</feature>
<comment type="caution">
    <text evidence="3">The sequence shown here is derived from an EMBL/GenBank/DDBJ whole genome shotgun (WGS) entry which is preliminary data.</text>
</comment>
<keyword evidence="4" id="KW-1185">Reference proteome</keyword>
<name>A0ABP9UKU9_9BACT</name>
<dbReference type="EMBL" id="BAABRI010000007">
    <property type="protein sequence ID" value="GAA5482235.1"/>
    <property type="molecule type" value="Genomic_DNA"/>
</dbReference>
<dbReference type="Pfam" id="PF13439">
    <property type="entry name" value="Glyco_transf_4"/>
    <property type="match status" value="1"/>
</dbReference>
<dbReference type="CDD" id="cd03811">
    <property type="entry name" value="GT4_GT28_WabH-like"/>
    <property type="match status" value="1"/>
</dbReference>
<dbReference type="InterPro" id="IPR028098">
    <property type="entry name" value="Glyco_trans_4-like_N"/>
</dbReference>
<evidence type="ECO:0000313" key="3">
    <source>
        <dbReference type="EMBL" id="GAA5482235.1"/>
    </source>
</evidence>